<dbReference type="Pfam" id="PF00450">
    <property type="entry name" value="Peptidase_S10"/>
    <property type="match status" value="1"/>
</dbReference>
<accession>A0A7J6M064</accession>
<evidence type="ECO:0000313" key="2">
    <source>
        <dbReference type="EMBL" id="KAF4664874.1"/>
    </source>
</evidence>
<dbReference type="GO" id="GO:0004185">
    <property type="term" value="F:serine-type carboxypeptidase activity"/>
    <property type="evidence" value="ECO:0007669"/>
    <property type="project" value="InterPro"/>
</dbReference>
<organism evidence="2 3">
    <name type="scientific">Perkinsus olseni</name>
    <name type="common">Perkinsus atlanticus</name>
    <dbReference type="NCBI Taxonomy" id="32597"/>
    <lineage>
        <taxon>Eukaryota</taxon>
        <taxon>Sar</taxon>
        <taxon>Alveolata</taxon>
        <taxon>Perkinsozoa</taxon>
        <taxon>Perkinsea</taxon>
        <taxon>Perkinsida</taxon>
        <taxon>Perkinsidae</taxon>
        <taxon>Perkinsus</taxon>
    </lineage>
</organism>
<dbReference type="GO" id="GO:0006508">
    <property type="term" value="P:proteolysis"/>
    <property type="evidence" value="ECO:0007669"/>
    <property type="project" value="InterPro"/>
</dbReference>
<dbReference type="SUPFAM" id="SSF53474">
    <property type="entry name" value="alpha/beta-Hydrolases"/>
    <property type="match status" value="1"/>
</dbReference>
<dbReference type="Proteomes" id="UP000570595">
    <property type="component" value="Unassembled WGS sequence"/>
</dbReference>
<dbReference type="InterPro" id="IPR029058">
    <property type="entry name" value="AB_hydrolase_fold"/>
</dbReference>
<dbReference type="EMBL" id="JABAHT010000107">
    <property type="protein sequence ID" value="KAF4664874.1"/>
    <property type="molecule type" value="Genomic_DNA"/>
</dbReference>
<protein>
    <submittedName>
        <fullName evidence="2">Uncharacterized protein</fullName>
    </submittedName>
</protein>
<reference evidence="2 3" key="1">
    <citation type="submission" date="2020-04" db="EMBL/GenBank/DDBJ databases">
        <title>Perkinsus olseni comparative genomics.</title>
        <authorList>
            <person name="Bogema D.R."/>
        </authorList>
    </citation>
    <scope>NUCLEOTIDE SEQUENCE [LARGE SCALE GENOMIC DNA]</scope>
    <source>
        <strain evidence="2">ATCC PRA-179</strain>
    </source>
</reference>
<comment type="caution">
    <text evidence="2">The sequence shown here is derived from an EMBL/GenBank/DDBJ whole genome shotgun (WGS) entry which is preliminary data.</text>
</comment>
<name>A0A7J6M064_PEROL</name>
<gene>
    <name evidence="2" type="ORF">FOZ61_000418</name>
</gene>
<comment type="similarity">
    <text evidence="1">Belongs to the peptidase S10 family.</text>
</comment>
<dbReference type="AlphaFoldDB" id="A0A7J6M064"/>
<dbReference type="InterPro" id="IPR001563">
    <property type="entry name" value="Peptidase_S10"/>
</dbReference>
<dbReference type="Gene3D" id="3.40.50.1820">
    <property type="entry name" value="alpha/beta hydrolase"/>
    <property type="match status" value="1"/>
</dbReference>
<evidence type="ECO:0000256" key="1">
    <source>
        <dbReference type="ARBA" id="ARBA00009431"/>
    </source>
</evidence>
<dbReference type="OrthoDB" id="443318at2759"/>
<evidence type="ECO:0000313" key="3">
    <source>
        <dbReference type="Proteomes" id="UP000570595"/>
    </source>
</evidence>
<sequence>MLRQSGIISRKEYEKLELKAKRFSELVHTCNAMRESVGDEKTAKPELREQFALNCKMALRVLMSDLILPVTLMGRNFLHLDSKHLLPEEDPSWMKVGAFANSRPTQRFFGVDTAWRVINSDVHREFEVDTPRNYGQFLPHLLNGGLRILVFAGDRDYLCNWMGSLAWTKRLDWMGSDTFRKSKLIEYRVVAEWGNRWEVERKHVIEYWRPTNFHEAIWCWALCCNGRSPTGSDDGRRVPQQ</sequence>
<proteinExistence type="inferred from homology"/>